<feature type="domain" description="MacB-like periplasmic core" evidence="8">
    <location>
        <begin position="26"/>
        <end position="227"/>
    </location>
</feature>
<evidence type="ECO:0000259" key="8">
    <source>
        <dbReference type="Pfam" id="PF12704"/>
    </source>
</evidence>
<reference evidence="9 10" key="1">
    <citation type="submission" date="2019-12" db="EMBL/GenBank/DDBJ databases">
        <title>Hymenobacter sp. HMF4947 Genome sequencing and assembly.</title>
        <authorList>
            <person name="Kang H."/>
            <person name="Cha I."/>
            <person name="Kim H."/>
            <person name="Joh K."/>
        </authorList>
    </citation>
    <scope>NUCLEOTIDE SEQUENCE [LARGE SCALE GENOMIC DNA]</scope>
    <source>
        <strain evidence="9 10">HMF4947</strain>
    </source>
</reference>
<gene>
    <name evidence="9" type="ORF">GO988_07460</name>
</gene>
<dbReference type="EMBL" id="WQKZ01000002">
    <property type="protein sequence ID" value="MVN76158.1"/>
    <property type="molecule type" value="Genomic_DNA"/>
</dbReference>
<evidence type="ECO:0000256" key="3">
    <source>
        <dbReference type="ARBA" id="ARBA00022692"/>
    </source>
</evidence>
<name>A0A7K1TCN2_9BACT</name>
<keyword evidence="5 6" id="KW-0472">Membrane</keyword>
<comment type="subcellular location">
    <subcellularLocation>
        <location evidence="1">Cell membrane</location>
        <topology evidence="1">Multi-pass membrane protein</topology>
    </subcellularLocation>
</comment>
<protein>
    <submittedName>
        <fullName evidence="9">FtsX-like permease family protein</fullName>
    </submittedName>
</protein>
<comment type="caution">
    <text evidence="9">The sequence shown here is derived from an EMBL/GenBank/DDBJ whole genome shotgun (WGS) entry which is preliminary data.</text>
</comment>
<dbReference type="Pfam" id="PF12704">
    <property type="entry name" value="MacB_PCD"/>
    <property type="match status" value="1"/>
</dbReference>
<evidence type="ECO:0000259" key="7">
    <source>
        <dbReference type="Pfam" id="PF02687"/>
    </source>
</evidence>
<dbReference type="RefSeq" id="WP_157563768.1">
    <property type="nucleotide sequence ID" value="NZ_WQKZ01000002.1"/>
</dbReference>
<evidence type="ECO:0000256" key="2">
    <source>
        <dbReference type="ARBA" id="ARBA00022475"/>
    </source>
</evidence>
<dbReference type="InterPro" id="IPR025857">
    <property type="entry name" value="MacB_PCD"/>
</dbReference>
<accession>A0A7K1TCN2</accession>
<dbReference type="PANTHER" id="PTHR30572:SF15">
    <property type="entry name" value="ABC TRANSPORTER PERMEASE"/>
    <property type="match status" value="1"/>
</dbReference>
<dbReference type="PANTHER" id="PTHR30572">
    <property type="entry name" value="MEMBRANE COMPONENT OF TRANSPORTER-RELATED"/>
    <property type="match status" value="1"/>
</dbReference>
<organism evidence="9 10">
    <name type="scientific">Hymenobacter ginkgonis</name>
    <dbReference type="NCBI Taxonomy" id="2682976"/>
    <lineage>
        <taxon>Bacteria</taxon>
        <taxon>Pseudomonadati</taxon>
        <taxon>Bacteroidota</taxon>
        <taxon>Cytophagia</taxon>
        <taxon>Cytophagales</taxon>
        <taxon>Hymenobacteraceae</taxon>
        <taxon>Hymenobacter</taxon>
    </lineage>
</organism>
<dbReference type="InterPro" id="IPR050250">
    <property type="entry name" value="Macrolide_Exporter_MacB"/>
</dbReference>
<evidence type="ECO:0000256" key="1">
    <source>
        <dbReference type="ARBA" id="ARBA00004651"/>
    </source>
</evidence>
<feature type="transmembrane region" description="Helical" evidence="6">
    <location>
        <begin position="27"/>
        <end position="47"/>
    </location>
</feature>
<keyword evidence="2" id="KW-1003">Cell membrane</keyword>
<dbReference type="GO" id="GO:0005886">
    <property type="term" value="C:plasma membrane"/>
    <property type="evidence" value="ECO:0007669"/>
    <property type="project" value="UniProtKB-SubCell"/>
</dbReference>
<feature type="transmembrane region" description="Helical" evidence="6">
    <location>
        <begin position="390"/>
        <end position="412"/>
    </location>
</feature>
<keyword evidence="4 6" id="KW-1133">Transmembrane helix</keyword>
<evidence type="ECO:0000313" key="10">
    <source>
        <dbReference type="Proteomes" id="UP000441336"/>
    </source>
</evidence>
<dbReference type="Pfam" id="PF02687">
    <property type="entry name" value="FtsX"/>
    <property type="match status" value="1"/>
</dbReference>
<proteinExistence type="predicted"/>
<dbReference type="GO" id="GO:0022857">
    <property type="term" value="F:transmembrane transporter activity"/>
    <property type="evidence" value="ECO:0007669"/>
    <property type="project" value="TreeGrafter"/>
</dbReference>
<dbReference type="AlphaFoldDB" id="A0A7K1TCN2"/>
<evidence type="ECO:0000256" key="4">
    <source>
        <dbReference type="ARBA" id="ARBA00022989"/>
    </source>
</evidence>
<evidence type="ECO:0000313" key="9">
    <source>
        <dbReference type="EMBL" id="MVN76158.1"/>
    </source>
</evidence>
<evidence type="ECO:0000256" key="6">
    <source>
        <dbReference type="SAM" id="Phobius"/>
    </source>
</evidence>
<keyword evidence="3 6" id="KW-0812">Transmembrane</keyword>
<evidence type="ECO:0000256" key="5">
    <source>
        <dbReference type="ARBA" id="ARBA00023136"/>
    </source>
</evidence>
<dbReference type="Proteomes" id="UP000441336">
    <property type="component" value="Unassembled WGS sequence"/>
</dbReference>
<sequence length="421" mass="45697">MFLTIRLVLESFAFAWQALRANLLRTILSLLGVTVGIFSIIAVFMVVDSLEANVRSSMNFLGDKVIYVGKWPWVFENNFPWWKYFNRPVPTMREFQQLQRMLPATSQSGVAIFVAKGGNTFKSDANSVSDCALQGVSYEYRNISSVPIEQGRYFTPQEMDGGRPVAIIGATIAENLYPQGEPVGRQFKTQGRYFTVIGVMKKEGKNLLGTPSNDANCIIPYGAFASIFAMSSTGMSGPSPSLGVKGRDDDPGLLNLEAEMQGDMRIIRGLKPREEDNFALNRPEMIASAIGKLFSVIGLAGAIIGSFAMLVGGFGIANIMFVSVRERTNIIGIQKSLGAKNYFILFQFLFEAVFLCLLGGATGIFLVWLITLIPQDSLALFLSAGNISLGLLVSVGIGVLAGIIPAVMAANLDPVIAIRAK</sequence>
<keyword evidence="10" id="KW-1185">Reference proteome</keyword>
<dbReference type="InterPro" id="IPR003838">
    <property type="entry name" value="ABC3_permease_C"/>
</dbReference>
<feature type="transmembrane region" description="Helical" evidence="6">
    <location>
        <begin position="342"/>
        <end position="370"/>
    </location>
</feature>
<feature type="domain" description="ABC3 transporter permease C-terminal" evidence="7">
    <location>
        <begin position="303"/>
        <end position="414"/>
    </location>
</feature>
<feature type="transmembrane region" description="Helical" evidence="6">
    <location>
        <begin position="293"/>
        <end position="321"/>
    </location>
</feature>